<evidence type="ECO:0000313" key="2">
    <source>
        <dbReference type="EMBL" id="KAJ1215332.1"/>
    </source>
</evidence>
<accession>A0AAV7WML2</accession>
<comment type="caution">
    <text evidence="2">The sequence shown here is derived from an EMBL/GenBank/DDBJ whole genome shotgun (WGS) entry which is preliminary data.</text>
</comment>
<reference evidence="2" key="1">
    <citation type="journal article" date="2022" name="bioRxiv">
        <title>Sequencing and chromosome-scale assembly of the giantPleurodeles waltlgenome.</title>
        <authorList>
            <person name="Brown T."/>
            <person name="Elewa A."/>
            <person name="Iarovenko S."/>
            <person name="Subramanian E."/>
            <person name="Araus A.J."/>
            <person name="Petzold A."/>
            <person name="Susuki M."/>
            <person name="Suzuki K.-i.T."/>
            <person name="Hayashi T."/>
            <person name="Toyoda A."/>
            <person name="Oliveira C."/>
            <person name="Osipova E."/>
            <person name="Leigh N.D."/>
            <person name="Simon A."/>
            <person name="Yun M.H."/>
        </authorList>
    </citation>
    <scope>NUCLEOTIDE SEQUENCE</scope>
    <source>
        <strain evidence="2">20211129_DDA</strain>
        <tissue evidence="2">Liver</tissue>
    </source>
</reference>
<proteinExistence type="predicted"/>
<dbReference type="AlphaFoldDB" id="A0AAV7WML2"/>
<feature type="region of interest" description="Disordered" evidence="1">
    <location>
        <begin position="67"/>
        <end position="144"/>
    </location>
</feature>
<dbReference type="EMBL" id="JANPWB010000001">
    <property type="protein sequence ID" value="KAJ1215332.1"/>
    <property type="molecule type" value="Genomic_DNA"/>
</dbReference>
<dbReference type="Proteomes" id="UP001066276">
    <property type="component" value="Chromosome 1_1"/>
</dbReference>
<organism evidence="2 3">
    <name type="scientific">Pleurodeles waltl</name>
    <name type="common">Iberian ribbed newt</name>
    <dbReference type="NCBI Taxonomy" id="8319"/>
    <lineage>
        <taxon>Eukaryota</taxon>
        <taxon>Metazoa</taxon>
        <taxon>Chordata</taxon>
        <taxon>Craniata</taxon>
        <taxon>Vertebrata</taxon>
        <taxon>Euteleostomi</taxon>
        <taxon>Amphibia</taxon>
        <taxon>Batrachia</taxon>
        <taxon>Caudata</taxon>
        <taxon>Salamandroidea</taxon>
        <taxon>Salamandridae</taxon>
        <taxon>Pleurodelinae</taxon>
        <taxon>Pleurodeles</taxon>
    </lineage>
</organism>
<name>A0AAV7WML2_PLEWA</name>
<feature type="compositionally biased region" description="Basic and acidic residues" evidence="1">
    <location>
        <begin position="121"/>
        <end position="131"/>
    </location>
</feature>
<gene>
    <name evidence="2" type="ORF">NDU88_002941</name>
</gene>
<keyword evidence="3" id="KW-1185">Reference proteome</keyword>
<sequence length="144" mass="15608">MKTIPQGGDTVEPTSVDLMNAIQGLCSALEQQIETVSIDINLLRADLRKVSEKVNTAETDISAAGRSREVKKGKRTRHEQLVGAPFDPVSGPHGRGASTTHEIQTEEDDTMYMSHSSAPGRTDRSSEREPYRGLPHAAGVPTRS</sequence>
<evidence type="ECO:0000313" key="3">
    <source>
        <dbReference type="Proteomes" id="UP001066276"/>
    </source>
</evidence>
<protein>
    <submittedName>
        <fullName evidence="2">Uncharacterized protein</fullName>
    </submittedName>
</protein>
<evidence type="ECO:0000256" key="1">
    <source>
        <dbReference type="SAM" id="MobiDB-lite"/>
    </source>
</evidence>